<evidence type="ECO:0000256" key="1">
    <source>
        <dbReference type="SAM" id="MobiDB-lite"/>
    </source>
</evidence>
<evidence type="ECO:0000256" key="2">
    <source>
        <dbReference type="SAM" id="SignalP"/>
    </source>
</evidence>
<keyword evidence="4" id="KW-0675">Receptor</keyword>
<dbReference type="EMBL" id="JAUJEB010000003">
    <property type="protein sequence ID" value="MDN5213787.1"/>
    <property type="molecule type" value="Genomic_DNA"/>
</dbReference>
<sequence>MIKNCLILSWCCLVFLDGMAQNGVISGKITDYEEENPLIGANLILNKTSDTTRLYYAISDVNGNFRFEKLEAGDYRLQIRYLGYQLRKQVVSLTGASRDMGILTLKKDATQLNEVVIEEKVVPVTTKGDTTQFNARAYKTSPDASAEDLITKMPGIVVENGTVQAQGENVQKVLVDGREFFGEDPNLALKNLPAEVIDKIEVFDEASEQSRFSGFDDGQTTKTINIVTKVEMRNGVFGQVYGGGGTDERYKSGGNINQFDNEKRISIIGLANNINQQNFSNEDLLGVLSSGSNRRRRGFGGGSGRGGNRGGGSFRGRGNNAGDFLVGQQNGITTTQSFGINYTDEWGEKLKLTGSYFFNKSDNTAIESLSRETFLTDGMNQFYVEDNQNETLNFNHRLNLRMEYQINDYNSIIFTPRISFQDNETISRFFGENASFINEPISETTDFASSDNTGYNVNTNLLYRHRFEKRGRTFSVNFSSLFNQRDGNDQLQAFNKFFSRQTVENDSLNQETLSEVNGYTLSTNLVYTEPLSNKMQLQLSYNGSYSENMSDRKTYDLFNQLNEVNQLDTALSNEFENDYLTHRMATGVMFRDGKIMFRGNVSYQSASLQSEEFFPENTFLERKFDNILPTFMLRYNISREKNLRVFYRTQTNAPSVNQLQNVINNANPLLITGGNQALKQDYTHMFVSRYSNTNAEKSSSFFAFLMLRKTSDYIGNSTFVAQADTTLQQGVVLNQGSQFTQPVNLDGYWNLRSFISFGMPNKLLKSNINLNTGITYTRTPGLINQLENVSKTLNLRQGVVIGSNISQNVDFTLSYTANYNLVNNSLQSDLDNNYFLQTVGVKFNWIFWKGINLKNELNHQLYRGLSDEFNDDFLLWNVSIGKKLFRHQRGELRATVFDLLGQNISIARSVTDSYIEDVNTQVLQQYFMLSFIYNIRNFKGVEGN</sequence>
<feature type="region of interest" description="Disordered" evidence="1">
    <location>
        <begin position="295"/>
        <end position="319"/>
    </location>
</feature>
<feature type="signal peptide" evidence="2">
    <location>
        <begin position="1"/>
        <end position="20"/>
    </location>
</feature>
<dbReference type="InterPro" id="IPR008969">
    <property type="entry name" value="CarboxyPept-like_regulatory"/>
</dbReference>
<dbReference type="Gene3D" id="2.60.40.1120">
    <property type="entry name" value="Carboxypeptidase-like, regulatory domain"/>
    <property type="match status" value="1"/>
</dbReference>
<proteinExistence type="predicted"/>
<dbReference type="RefSeq" id="WP_346759124.1">
    <property type="nucleotide sequence ID" value="NZ_JAUJEB010000003.1"/>
</dbReference>
<evidence type="ECO:0000259" key="3">
    <source>
        <dbReference type="Pfam" id="PF14905"/>
    </source>
</evidence>
<dbReference type="Proteomes" id="UP001172083">
    <property type="component" value="Unassembled WGS sequence"/>
</dbReference>
<organism evidence="4 5">
    <name type="scientific">Agaribacillus aureus</name>
    <dbReference type="NCBI Taxonomy" id="3051825"/>
    <lineage>
        <taxon>Bacteria</taxon>
        <taxon>Pseudomonadati</taxon>
        <taxon>Bacteroidota</taxon>
        <taxon>Cytophagia</taxon>
        <taxon>Cytophagales</taxon>
        <taxon>Splendidivirgaceae</taxon>
        <taxon>Agaribacillus</taxon>
    </lineage>
</organism>
<dbReference type="Pfam" id="PF14905">
    <property type="entry name" value="OMP_b-brl_3"/>
    <property type="match status" value="1"/>
</dbReference>
<dbReference type="InterPro" id="IPR041700">
    <property type="entry name" value="OMP_b-brl_3"/>
</dbReference>
<gene>
    <name evidence="4" type="ORF">QQ020_17065</name>
</gene>
<feature type="compositionally biased region" description="Gly residues" evidence="1">
    <location>
        <begin position="299"/>
        <end position="315"/>
    </location>
</feature>
<keyword evidence="2" id="KW-0732">Signal</keyword>
<protein>
    <submittedName>
        <fullName evidence="4">TonB-dependent receptor</fullName>
    </submittedName>
</protein>
<comment type="caution">
    <text evidence="4">The sequence shown here is derived from an EMBL/GenBank/DDBJ whole genome shotgun (WGS) entry which is preliminary data.</text>
</comment>
<evidence type="ECO:0000313" key="4">
    <source>
        <dbReference type="EMBL" id="MDN5213787.1"/>
    </source>
</evidence>
<accession>A0ABT8L7Q0</accession>
<feature type="chain" id="PRO_5047059287" evidence="2">
    <location>
        <begin position="21"/>
        <end position="944"/>
    </location>
</feature>
<name>A0ABT8L7Q0_9BACT</name>
<dbReference type="SUPFAM" id="SSF56935">
    <property type="entry name" value="Porins"/>
    <property type="match status" value="1"/>
</dbReference>
<reference evidence="4" key="1">
    <citation type="submission" date="2023-06" db="EMBL/GenBank/DDBJ databases">
        <title>Genomic of Agaribacillus aureum.</title>
        <authorList>
            <person name="Wang G."/>
        </authorList>
    </citation>
    <scope>NUCLEOTIDE SEQUENCE</scope>
    <source>
        <strain evidence="4">BMA12</strain>
    </source>
</reference>
<dbReference type="SUPFAM" id="SSF49464">
    <property type="entry name" value="Carboxypeptidase regulatory domain-like"/>
    <property type="match status" value="1"/>
</dbReference>
<keyword evidence="5" id="KW-1185">Reference proteome</keyword>
<feature type="domain" description="Outer membrane protein beta-barrel" evidence="3">
    <location>
        <begin position="465"/>
        <end position="933"/>
    </location>
</feature>
<dbReference type="Pfam" id="PF13715">
    <property type="entry name" value="CarbopepD_reg_2"/>
    <property type="match status" value="1"/>
</dbReference>
<evidence type="ECO:0000313" key="5">
    <source>
        <dbReference type="Proteomes" id="UP001172083"/>
    </source>
</evidence>